<dbReference type="PROSITE" id="PS50975">
    <property type="entry name" value="ATP_GRASP"/>
    <property type="match status" value="1"/>
</dbReference>
<organism evidence="6 7">
    <name type="scientific">Helicocarpus griseus UAMH5409</name>
    <dbReference type="NCBI Taxonomy" id="1447875"/>
    <lineage>
        <taxon>Eukaryota</taxon>
        <taxon>Fungi</taxon>
        <taxon>Dikarya</taxon>
        <taxon>Ascomycota</taxon>
        <taxon>Pezizomycotina</taxon>
        <taxon>Eurotiomycetes</taxon>
        <taxon>Eurotiomycetidae</taxon>
        <taxon>Onygenales</taxon>
        <taxon>Ajellomycetaceae</taxon>
        <taxon>Helicocarpus</taxon>
    </lineage>
</organism>
<evidence type="ECO:0000313" key="6">
    <source>
        <dbReference type="EMBL" id="PGG97400.1"/>
    </source>
</evidence>
<gene>
    <name evidence="6" type="ORF">AJ79_09212</name>
</gene>
<dbReference type="Gene3D" id="3.40.50.20">
    <property type="match status" value="1"/>
</dbReference>
<protein>
    <recommendedName>
        <fullName evidence="5">ATP-grasp domain-containing protein</fullName>
    </recommendedName>
</protein>
<keyword evidence="3 4" id="KW-0067">ATP-binding</keyword>
<accession>A0A2B7WLJ8</accession>
<evidence type="ECO:0000256" key="1">
    <source>
        <dbReference type="ARBA" id="ARBA00022598"/>
    </source>
</evidence>
<dbReference type="GO" id="GO:0016874">
    <property type="term" value="F:ligase activity"/>
    <property type="evidence" value="ECO:0007669"/>
    <property type="project" value="UniProtKB-KW"/>
</dbReference>
<dbReference type="Pfam" id="PF13535">
    <property type="entry name" value="ATP-grasp_4"/>
    <property type="match status" value="1"/>
</dbReference>
<keyword evidence="7" id="KW-1185">Reference proteome</keyword>
<dbReference type="InterPro" id="IPR013815">
    <property type="entry name" value="ATP_grasp_subdomain_1"/>
</dbReference>
<dbReference type="Gene3D" id="3.30.470.20">
    <property type="entry name" value="ATP-grasp fold, B domain"/>
    <property type="match status" value="1"/>
</dbReference>
<sequence>MIAKINGDEDFIAEDFLVKISDDQAPVKVSCHWSLSKSQTDKDVPPYFHSIDLLLSVLTTWTHDADEKKLLHIPDATGTVLENLVRRIQRLDSTAEAAIKVILVPRDGYVCRSDILDLRMRHSEFVDTVISFPTWDKHLPTFSNHGKNSLFSLLPSSAGAILAKRSRSPHYETLKLLQRDLEMRLSFDWILPTKPAARTVAVVAGRPIYEPKRGIYWSQGFFEAAQALGISLIVFDDPGHWLEGEEYAHLRDEFIAINMSNIEDLPCKMAEALKGRHIDGIVTFTDDYVVATAEAAEILGLPTEPARAMWQTHYKHEMRRLVKNESSIQAVYLKSVKELEDPALSKMVRTLEYPLIIKPCRGVYSRGIKKVTDDTSMRQAARVLEEDGLTGHGVLLETYVDGPEVDANFVLWDGQILFLEVNDNFPCRGDASGATPSDNFAETVQISNSALPPEEIEIIRSSLHHNILQLGFRSGVFHAEARLRNSSVKYQDVRGDGILDLAVSSTNGGGAAPSGRQTDVFLIEVNARPPGAGGTWATQYTYGVHTGALQLLRAIDDRERFEAMSKPFSFTSADPGDGGGAQYWTAHSMIPIHREKIRVPEEFFEKLYQILPEILPHVSRAELYAHPGTVVSPSGGIGWIGYVLLCSRTSRRHVLEMYHRVAKAAKEVLDTD</sequence>
<dbReference type="PANTHER" id="PTHR43585">
    <property type="entry name" value="FUMIPYRROLE BIOSYNTHESIS PROTEIN C"/>
    <property type="match status" value="1"/>
</dbReference>
<dbReference type="Proteomes" id="UP000223968">
    <property type="component" value="Unassembled WGS sequence"/>
</dbReference>
<dbReference type="PANTHER" id="PTHR43585:SF2">
    <property type="entry name" value="ATP-GRASP ENZYME FSQD"/>
    <property type="match status" value="1"/>
</dbReference>
<evidence type="ECO:0000256" key="2">
    <source>
        <dbReference type="ARBA" id="ARBA00022741"/>
    </source>
</evidence>
<reference evidence="6 7" key="1">
    <citation type="submission" date="2017-10" db="EMBL/GenBank/DDBJ databases">
        <title>Comparative genomics in systemic dimorphic fungi from Ajellomycetaceae.</title>
        <authorList>
            <person name="Munoz J.F."/>
            <person name="Mcewen J.G."/>
            <person name="Clay O.K."/>
            <person name="Cuomo C.A."/>
        </authorList>
    </citation>
    <scope>NUCLEOTIDE SEQUENCE [LARGE SCALE GENOMIC DNA]</scope>
    <source>
        <strain evidence="6 7">UAMH5409</strain>
    </source>
</reference>
<evidence type="ECO:0000259" key="5">
    <source>
        <dbReference type="PROSITE" id="PS50975"/>
    </source>
</evidence>
<keyword evidence="1" id="KW-0436">Ligase</keyword>
<dbReference type="OrthoDB" id="434648at2759"/>
<evidence type="ECO:0000313" key="7">
    <source>
        <dbReference type="Proteomes" id="UP000223968"/>
    </source>
</evidence>
<name>A0A2B7WLJ8_9EURO</name>
<dbReference type="STRING" id="1447875.A0A2B7WLJ8"/>
<comment type="caution">
    <text evidence="6">The sequence shown here is derived from an EMBL/GenBank/DDBJ whole genome shotgun (WGS) entry which is preliminary data.</text>
</comment>
<dbReference type="InterPro" id="IPR041472">
    <property type="entry name" value="BL00235/CARNS1_N"/>
</dbReference>
<evidence type="ECO:0000256" key="4">
    <source>
        <dbReference type="PROSITE-ProRule" id="PRU00409"/>
    </source>
</evidence>
<evidence type="ECO:0000256" key="3">
    <source>
        <dbReference type="ARBA" id="ARBA00022840"/>
    </source>
</evidence>
<feature type="domain" description="ATP-grasp" evidence="5">
    <location>
        <begin position="320"/>
        <end position="555"/>
    </location>
</feature>
<proteinExistence type="predicted"/>
<dbReference type="InterPro" id="IPR052032">
    <property type="entry name" value="ATP-dep_AA_Ligase"/>
</dbReference>
<dbReference type="AlphaFoldDB" id="A0A2B7WLJ8"/>
<dbReference type="Pfam" id="PF18130">
    <property type="entry name" value="ATPgrasp_N"/>
    <property type="match status" value="1"/>
</dbReference>
<dbReference type="Gene3D" id="3.30.1490.20">
    <property type="entry name" value="ATP-grasp fold, A domain"/>
    <property type="match status" value="1"/>
</dbReference>
<dbReference type="GO" id="GO:0005524">
    <property type="term" value="F:ATP binding"/>
    <property type="evidence" value="ECO:0007669"/>
    <property type="project" value="UniProtKB-UniRule"/>
</dbReference>
<dbReference type="InterPro" id="IPR011761">
    <property type="entry name" value="ATP-grasp"/>
</dbReference>
<dbReference type="SUPFAM" id="SSF56059">
    <property type="entry name" value="Glutathione synthetase ATP-binding domain-like"/>
    <property type="match status" value="1"/>
</dbReference>
<keyword evidence="2 4" id="KW-0547">Nucleotide-binding</keyword>
<dbReference type="GO" id="GO:0046872">
    <property type="term" value="F:metal ion binding"/>
    <property type="evidence" value="ECO:0007669"/>
    <property type="project" value="InterPro"/>
</dbReference>
<dbReference type="EMBL" id="PDNB01000249">
    <property type="protein sequence ID" value="PGG97400.1"/>
    <property type="molecule type" value="Genomic_DNA"/>
</dbReference>